<organism evidence="3 4">
    <name type="scientific">Pirellulimonas nuda</name>
    <dbReference type="NCBI Taxonomy" id="2528009"/>
    <lineage>
        <taxon>Bacteria</taxon>
        <taxon>Pseudomonadati</taxon>
        <taxon>Planctomycetota</taxon>
        <taxon>Planctomycetia</taxon>
        <taxon>Pirellulales</taxon>
        <taxon>Lacipirellulaceae</taxon>
        <taxon>Pirellulimonas</taxon>
    </lineage>
</organism>
<dbReference type="PANTHER" id="PTHR46142">
    <property type="match status" value="1"/>
</dbReference>
<reference evidence="3 4" key="1">
    <citation type="submission" date="2019-02" db="EMBL/GenBank/DDBJ databases">
        <title>Deep-cultivation of Planctomycetes and their phenomic and genomic characterization uncovers novel biology.</title>
        <authorList>
            <person name="Wiegand S."/>
            <person name="Jogler M."/>
            <person name="Boedeker C."/>
            <person name="Pinto D."/>
            <person name="Vollmers J."/>
            <person name="Rivas-Marin E."/>
            <person name="Kohn T."/>
            <person name="Peeters S.H."/>
            <person name="Heuer A."/>
            <person name="Rast P."/>
            <person name="Oberbeckmann S."/>
            <person name="Bunk B."/>
            <person name="Jeske O."/>
            <person name="Meyerdierks A."/>
            <person name="Storesund J.E."/>
            <person name="Kallscheuer N."/>
            <person name="Luecker S."/>
            <person name="Lage O.M."/>
            <person name="Pohl T."/>
            <person name="Merkel B.J."/>
            <person name="Hornburger P."/>
            <person name="Mueller R.-W."/>
            <person name="Bruemmer F."/>
            <person name="Labrenz M."/>
            <person name="Spormann A.M."/>
            <person name="Op den Camp H."/>
            <person name="Overmann J."/>
            <person name="Amann R."/>
            <person name="Jetten M.S.M."/>
            <person name="Mascher T."/>
            <person name="Medema M.H."/>
            <person name="Devos D.P."/>
            <person name="Kaster A.-K."/>
            <person name="Ovreas L."/>
            <person name="Rohde M."/>
            <person name="Galperin M.Y."/>
            <person name="Jogler C."/>
        </authorList>
    </citation>
    <scope>NUCLEOTIDE SEQUENCE [LARGE SCALE GENOMIC DNA]</scope>
    <source>
        <strain evidence="3 4">Pla175</strain>
    </source>
</reference>
<dbReference type="EC" id="2.5.1.18" evidence="3"/>
<keyword evidence="4" id="KW-1185">Reference proteome</keyword>
<dbReference type="AlphaFoldDB" id="A0A518DGF6"/>
<dbReference type="Gene3D" id="3.10.180.10">
    <property type="entry name" value="2,3-Dihydroxybiphenyl 1,2-Dioxygenase, domain 1"/>
    <property type="match status" value="1"/>
</dbReference>
<evidence type="ECO:0000256" key="1">
    <source>
        <dbReference type="SAM" id="MobiDB-lite"/>
    </source>
</evidence>
<gene>
    <name evidence="3" type="primary">fosA</name>
    <name evidence="3" type="ORF">Pla175_39560</name>
</gene>
<dbReference type="RefSeq" id="WP_145289261.1">
    <property type="nucleotide sequence ID" value="NZ_CP036291.1"/>
</dbReference>
<dbReference type="KEGG" id="pnd:Pla175_39560"/>
<dbReference type="PANTHER" id="PTHR46142:SF3">
    <property type="entry name" value="F18B13.24 PROTEIN"/>
    <property type="match status" value="1"/>
</dbReference>
<proteinExistence type="predicted"/>
<dbReference type="PROSITE" id="PS51819">
    <property type="entry name" value="VOC"/>
    <property type="match status" value="1"/>
</dbReference>
<feature type="region of interest" description="Disordered" evidence="1">
    <location>
        <begin position="1"/>
        <end position="20"/>
    </location>
</feature>
<evidence type="ECO:0000313" key="4">
    <source>
        <dbReference type="Proteomes" id="UP000317429"/>
    </source>
</evidence>
<evidence type="ECO:0000259" key="2">
    <source>
        <dbReference type="PROSITE" id="PS51819"/>
    </source>
</evidence>
<name>A0A518DGF6_9BACT</name>
<evidence type="ECO:0000313" key="3">
    <source>
        <dbReference type="EMBL" id="QDU90549.1"/>
    </source>
</evidence>
<dbReference type="InterPro" id="IPR029068">
    <property type="entry name" value="Glyas_Bleomycin-R_OHBP_Dase"/>
</dbReference>
<dbReference type="EMBL" id="CP036291">
    <property type="protein sequence ID" value="QDU90549.1"/>
    <property type="molecule type" value="Genomic_DNA"/>
</dbReference>
<dbReference type="Pfam" id="PF00903">
    <property type="entry name" value="Glyoxalase"/>
    <property type="match status" value="1"/>
</dbReference>
<dbReference type="CDD" id="cd07245">
    <property type="entry name" value="VOC_like"/>
    <property type="match status" value="1"/>
</dbReference>
<accession>A0A518DGF6</accession>
<dbReference type="GO" id="GO:0004364">
    <property type="term" value="F:glutathione transferase activity"/>
    <property type="evidence" value="ECO:0007669"/>
    <property type="project" value="UniProtKB-EC"/>
</dbReference>
<keyword evidence="3" id="KW-0808">Transferase</keyword>
<sequence length="146" mass="16278">MPAPTDPSTDPRPLGPIPTGPINHAALNCRDVPRSVAFYRDLLGFREVPRPGFDFEGAWLYREGAGMTIHLIRDPNFNPPRDRIDTRKSHLAFSVPDAAYAARVLRAAGVEFIDRPLVDYGYQRVFCFDPDGNVLELGEWPPTSGD</sequence>
<dbReference type="SUPFAM" id="SSF54593">
    <property type="entry name" value="Glyoxalase/Bleomycin resistance protein/Dihydroxybiphenyl dioxygenase"/>
    <property type="match status" value="1"/>
</dbReference>
<protein>
    <submittedName>
        <fullName evidence="3">Glutathione transferase FosA</fullName>
        <ecNumber evidence="3">2.5.1.18</ecNumber>
    </submittedName>
</protein>
<dbReference type="Proteomes" id="UP000317429">
    <property type="component" value="Chromosome"/>
</dbReference>
<dbReference type="InterPro" id="IPR037523">
    <property type="entry name" value="VOC_core"/>
</dbReference>
<dbReference type="InterPro" id="IPR004360">
    <property type="entry name" value="Glyas_Fos-R_dOase_dom"/>
</dbReference>
<dbReference type="OrthoDB" id="9800322at2"/>
<feature type="domain" description="VOC" evidence="2">
    <location>
        <begin position="21"/>
        <end position="140"/>
    </location>
</feature>